<dbReference type="Pfam" id="PF12867">
    <property type="entry name" value="DinB_2"/>
    <property type="match status" value="1"/>
</dbReference>
<comment type="caution">
    <text evidence="2">The sequence shown here is derived from an EMBL/GenBank/DDBJ whole genome shotgun (WGS) entry which is preliminary data.</text>
</comment>
<dbReference type="RefSeq" id="WP_191780216.1">
    <property type="nucleotide sequence ID" value="NZ_JACSQV010000002.1"/>
</dbReference>
<sequence>MHWGALLLDQLDFYWTASLWPRVQGLTDDEYLWEPVAGCWSVRPRADGTWQADGLDVAEPDPPPVTTIAWRLAHIAVDVLGTRAQALFGDLPAGADMFDPRLRPASLPATADDALALLDASYRTWHDGLAGLDDDALARPLGPLGAGYADQPVAALVLHLHRETMHHGGEVALLRDLYRAGFRSS</sequence>
<name>A0ABR8Q9Y8_9CELL</name>
<proteinExistence type="predicted"/>
<dbReference type="Proteomes" id="UP000604241">
    <property type="component" value="Unassembled WGS sequence"/>
</dbReference>
<dbReference type="SUPFAM" id="SSF109854">
    <property type="entry name" value="DinB/YfiT-like putative metalloenzymes"/>
    <property type="match status" value="1"/>
</dbReference>
<evidence type="ECO:0000313" key="2">
    <source>
        <dbReference type="EMBL" id="MBD7917248.1"/>
    </source>
</evidence>
<gene>
    <name evidence="2" type="ORF">H9657_03015</name>
</gene>
<evidence type="ECO:0000313" key="3">
    <source>
        <dbReference type="Proteomes" id="UP000604241"/>
    </source>
</evidence>
<organism evidence="2 3">
    <name type="scientific">Cellulomonas avistercoris</name>
    <dbReference type="NCBI Taxonomy" id="2762242"/>
    <lineage>
        <taxon>Bacteria</taxon>
        <taxon>Bacillati</taxon>
        <taxon>Actinomycetota</taxon>
        <taxon>Actinomycetes</taxon>
        <taxon>Micrococcales</taxon>
        <taxon>Cellulomonadaceae</taxon>
        <taxon>Cellulomonas</taxon>
    </lineage>
</organism>
<reference evidence="2 3" key="1">
    <citation type="submission" date="2020-08" db="EMBL/GenBank/DDBJ databases">
        <title>A Genomic Blueprint of the Chicken Gut Microbiome.</title>
        <authorList>
            <person name="Gilroy R."/>
            <person name="Ravi A."/>
            <person name="Getino M."/>
            <person name="Pursley I."/>
            <person name="Horton D.L."/>
            <person name="Alikhan N.-F."/>
            <person name="Baker D."/>
            <person name="Gharbi K."/>
            <person name="Hall N."/>
            <person name="Watson M."/>
            <person name="Adriaenssens E.M."/>
            <person name="Foster-Nyarko E."/>
            <person name="Jarju S."/>
            <person name="Secka A."/>
            <person name="Antonio M."/>
            <person name="Oren A."/>
            <person name="Chaudhuri R."/>
            <person name="La Ragione R.M."/>
            <person name="Hildebrand F."/>
            <person name="Pallen M.J."/>
        </authorList>
    </citation>
    <scope>NUCLEOTIDE SEQUENCE [LARGE SCALE GENOMIC DNA]</scope>
    <source>
        <strain evidence="2 3">Sa3CUA2</strain>
    </source>
</reference>
<dbReference type="InterPro" id="IPR034660">
    <property type="entry name" value="DinB/YfiT-like"/>
</dbReference>
<dbReference type="EMBL" id="JACSQV010000002">
    <property type="protein sequence ID" value="MBD7917248.1"/>
    <property type="molecule type" value="Genomic_DNA"/>
</dbReference>
<protein>
    <submittedName>
        <fullName evidence="2">DinB family protein</fullName>
    </submittedName>
</protein>
<accession>A0ABR8Q9Y8</accession>
<keyword evidence="3" id="KW-1185">Reference proteome</keyword>
<dbReference type="Gene3D" id="1.20.120.450">
    <property type="entry name" value="dinb family like domain"/>
    <property type="match status" value="1"/>
</dbReference>
<dbReference type="InterPro" id="IPR024775">
    <property type="entry name" value="DinB-like"/>
</dbReference>
<feature type="domain" description="DinB-like" evidence="1">
    <location>
        <begin position="17"/>
        <end position="170"/>
    </location>
</feature>
<evidence type="ECO:0000259" key="1">
    <source>
        <dbReference type="Pfam" id="PF12867"/>
    </source>
</evidence>